<dbReference type="InterPro" id="IPR002347">
    <property type="entry name" value="SDR_fam"/>
</dbReference>
<dbReference type="PROSITE" id="PS00061">
    <property type="entry name" value="ADH_SHORT"/>
    <property type="match status" value="1"/>
</dbReference>
<name>A0AAD6T7K8_9AGAR</name>
<dbReference type="FunFam" id="3.40.50.720:FF:000084">
    <property type="entry name" value="Short-chain dehydrogenase reductase"/>
    <property type="match status" value="1"/>
</dbReference>
<proteinExistence type="inferred from homology"/>
<evidence type="ECO:0000313" key="5">
    <source>
        <dbReference type="Proteomes" id="UP001218188"/>
    </source>
</evidence>
<dbReference type="GO" id="GO:0006633">
    <property type="term" value="P:fatty acid biosynthetic process"/>
    <property type="evidence" value="ECO:0007669"/>
    <property type="project" value="TreeGrafter"/>
</dbReference>
<comment type="similarity">
    <text evidence="1">Belongs to the short-chain dehydrogenases/reductases (SDR) family.</text>
</comment>
<evidence type="ECO:0000259" key="3">
    <source>
        <dbReference type="SMART" id="SM00822"/>
    </source>
</evidence>
<reference evidence="4" key="1">
    <citation type="submission" date="2023-03" db="EMBL/GenBank/DDBJ databases">
        <title>Massive genome expansion in bonnet fungi (Mycena s.s.) driven by repeated elements and novel gene families across ecological guilds.</title>
        <authorList>
            <consortium name="Lawrence Berkeley National Laboratory"/>
            <person name="Harder C.B."/>
            <person name="Miyauchi S."/>
            <person name="Viragh M."/>
            <person name="Kuo A."/>
            <person name="Thoen E."/>
            <person name="Andreopoulos B."/>
            <person name="Lu D."/>
            <person name="Skrede I."/>
            <person name="Drula E."/>
            <person name="Henrissat B."/>
            <person name="Morin E."/>
            <person name="Kohler A."/>
            <person name="Barry K."/>
            <person name="LaButti K."/>
            <person name="Morin E."/>
            <person name="Salamov A."/>
            <person name="Lipzen A."/>
            <person name="Mereny Z."/>
            <person name="Hegedus B."/>
            <person name="Baldrian P."/>
            <person name="Stursova M."/>
            <person name="Weitz H."/>
            <person name="Taylor A."/>
            <person name="Grigoriev I.V."/>
            <person name="Nagy L.G."/>
            <person name="Martin F."/>
            <person name="Kauserud H."/>
        </authorList>
    </citation>
    <scope>NUCLEOTIDE SEQUENCE</scope>
    <source>
        <strain evidence="4">CBHHK200</strain>
    </source>
</reference>
<evidence type="ECO:0000256" key="2">
    <source>
        <dbReference type="ARBA" id="ARBA00022857"/>
    </source>
</evidence>
<keyword evidence="2" id="KW-0521">NADP</keyword>
<dbReference type="Gene3D" id="3.40.50.720">
    <property type="entry name" value="NAD(P)-binding Rossmann-like Domain"/>
    <property type="match status" value="1"/>
</dbReference>
<dbReference type="NCBIfam" id="NF009466">
    <property type="entry name" value="PRK12826.1-2"/>
    <property type="match status" value="1"/>
</dbReference>
<dbReference type="InterPro" id="IPR036291">
    <property type="entry name" value="NAD(P)-bd_dom_sf"/>
</dbReference>
<dbReference type="PANTHER" id="PTHR42760:SF121">
    <property type="entry name" value="3-OXOACYL-(ACYL-CARRIER-PROTEIN) REDUCTASE"/>
    <property type="match status" value="1"/>
</dbReference>
<comment type="caution">
    <text evidence="4">The sequence shown here is derived from an EMBL/GenBank/DDBJ whole genome shotgun (WGS) entry which is preliminary data.</text>
</comment>
<dbReference type="PRINTS" id="PR00081">
    <property type="entry name" value="GDHRDH"/>
</dbReference>
<dbReference type="InterPro" id="IPR020904">
    <property type="entry name" value="Sc_DH/Rdtase_CS"/>
</dbReference>
<dbReference type="Proteomes" id="UP001218188">
    <property type="component" value="Unassembled WGS sequence"/>
</dbReference>
<organism evidence="4 5">
    <name type="scientific">Mycena alexandri</name>
    <dbReference type="NCBI Taxonomy" id="1745969"/>
    <lineage>
        <taxon>Eukaryota</taxon>
        <taxon>Fungi</taxon>
        <taxon>Dikarya</taxon>
        <taxon>Basidiomycota</taxon>
        <taxon>Agaricomycotina</taxon>
        <taxon>Agaricomycetes</taxon>
        <taxon>Agaricomycetidae</taxon>
        <taxon>Agaricales</taxon>
        <taxon>Marasmiineae</taxon>
        <taxon>Mycenaceae</taxon>
        <taxon>Mycena</taxon>
    </lineage>
</organism>
<evidence type="ECO:0000313" key="4">
    <source>
        <dbReference type="EMBL" id="KAJ7040934.1"/>
    </source>
</evidence>
<feature type="domain" description="Ketoreductase" evidence="3">
    <location>
        <begin position="5"/>
        <end position="189"/>
    </location>
</feature>
<dbReference type="PRINTS" id="PR00080">
    <property type="entry name" value="SDRFAMILY"/>
</dbReference>
<dbReference type="InterPro" id="IPR057326">
    <property type="entry name" value="KR_dom"/>
</dbReference>
<dbReference type="PANTHER" id="PTHR42760">
    <property type="entry name" value="SHORT-CHAIN DEHYDROGENASES/REDUCTASES FAMILY MEMBER"/>
    <property type="match status" value="1"/>
</dbReference>
<gene>
    <name evidence="4" type="ORF">C8F04DRAFT_1253443</name>
</gene>
<dbReference type="GO" id="GO:0048038">
    <property type="term" value="F:quinone binding"/>
    <property type="evidence" value="ECO:0007669"/>
    <property type="project" value="TreeGrafter"/>
</dbReference>
<accession>A0AAD6T7K8</accession>
<keyword evidence="5" id="KW-1185">Reference proteome</keyword>
<evidence type="ECO:0000256" key="1">
    <source>
        <dbReference type="ARBA" id="ARBA00006484"/>
    </source>
</evidence>
<dbReference type="EMBL" id="JARJCM010000019">
    <property type="protein sequence ID" value="KAJ7040934.1"/>
    <property type="molecule type" value="Genomic_DNA"/>
</dbReference>
<dbReference type="GO" id="GO:0016616">
    <property type="term" value="F:oxidoreductase activity, acting on the CH-OH group of donors, NAD or NADP as acceptor"/>
    <property type="evidence" value="ECO:0007669"/>
    <property type="project" value="TreeGrafter"/>
</dbReference>
<dbReference type="SMART" id="SM00822">
    <property type="entry name" value="PKS_KR"/>
    <property type="match status" value="1"/>
</dbReference>
<dbReference type="SUPFAM" id="SSF51735">
    <property type="entry name" value="NAD(P)-binding Rossmann-fold domains"/>
    <property type="match status" value="1"/>
</dbReference>
<protein>
    <recommendedName>
        <fullName evidence="3">Ketoreductase domain-containing protein</fullName>
    </recommendedName>
</protein>
<dbReference type="AlphaFoldDB" id="A0AAD6T7K8"/>
<sequence length="256" mass="26898">MSSKGIALVTGAAQGIGRAIALRLADDGFDVAVNDLSPNSQVLDALVDEIKQKGRESFIFVADVSEEEQVKEMVEEVVKKLGGLDVMVANAGVVGPRLARLTDLSAEQWDRVMNINARGTFLCYKYAGLQMIAQGRSGRIIGASSVAGKKGLATQAPYSASKFAIRGLTQAAALEFGPHGITVNAYAPGAVDTPMLTTGSPDPVALLSRASFKEMSPLKQIGTAEDIANLVSFIASKESQFITGQSISINGGLFFD</sequence>
<dbReference type="Pfam" id="PF13561">
    <property type="entry name" value="adh_short_C2"/>
    <property type="match status" value="1"/>
</dbReference>